<evidence type="ECO:0000313" key="2">
    <source>
        <dbReference type="Proteomes" id="UP000192775"/>
    </source>
</evidence>
<dbReference type="Proteomes" id="UP000192775">
    <property type="component" value="Chromosome"/>
</dbReference>
<organism evidence="1 2">
    <name type="scientific">Cnuibacter physcomitrellae</name>
    <dbReference type="NCBI Taxonomy" id="1619308"/>
    <lineage>
        <taxon>Bacteria</taxon>
        <taxon>Bacillati</taxon>
        <taxon>Actinomycetota</taxon>
        <taxon>Actinomycetes</taxon>
        <taxon>Micrococcales</taxon>
        <taxon>Microbacteriaceae</taxon>
        <taxon>Cnuibacter</taxon>
    </lineage>
</organism>
<accession>A0A1X9LN45</accession>
<dbReference type="AlphaFoldDB" id="A0A1X9LN45"/>
<evidence type="ECO:0000313" key="1">
    <source>
        <dbReference type="EMBL" id="ARJ06537.1"/>
    </source>
</evidence>
<protein>
    <submittedName>
        <fullName evidence="1">Uncharacterized protein</fullName>
    </submittedName>
</protein>
<name>A0A1X9LN45_9MICO</name>
<dbReference type="KEGG" id="cphy:B5808_15900"/>
<dbReference type="RefSeq" id="WP_085020675.1">
    <property type="nucleotide sequence ID" value="NZ_BMHD01000001.1"/>
</dbReference>
<reference evidence="1 2" key="1">
    <citation type="submission" date="2017-04" db="EMBL/GenBank/DDBJ databases">
        <authorList>
            <person name="Afonso C.L."/>
            <person name="Miller P.J."/>
            <person name="Scott M.A."/>
            <person name="Spackman E."/>
            <person name="Goraichik I."/>
            <person name="Dimitrov K.M."/>
            <person name="Suarez D.L."/>
            <person name="Swayne D.E."/>
        </authorList>
    </citation>
    <scope>NUCLEOTIDE SEQUENCE [LARGE SCALE GENOMIC DNA]</scope>
    <source>
        <strain evidence="2">XA(T)</strain>
    </source>
</reference>
<dbReference type="EMBL" id="CP020715">
    <property type="protein sequence ID" value="ARJ06537.1"/>
    <property type="molecule type" value="Genomic_DNA"/>
</dbReference>
<keyword evidence="2" id="KW-1185">Reference proteome</keyword>
<gene>
    <name evidence="1" type="ORF">B5808_15900</name>
</gene>
<proteinExistence type="predicted"/>
<sequence>MTTIVVLVVIAALGATVAWGVWSSVREVDGWSAADQRWLADQALAALVIGAVIVAGAALRAILVSAFQRERLLRRHLRRVAPAAELVLPLEWLEREGDPARLYSYGGVTFADEEVIVWTSSSPPRPATRVSRTRIDDIEVVDVGRMVGVRMTMREGADSDITLHVRRRWHSEARRAVAWGQATRGGRR</sequence>